<dbReference type="AlphaFoldDB" id="A0A177EW67"/>
<dbReference type="Gene3D" id="1.20.1090.10">
    <property type="entry name" value="Dehydroquinate synthase-like - alpha domain"/>
    <property type="match status" value="1"/>
</dbReference>
<sequence>MHRAGGNSEDWKMSDITGRIDSSICIHYKPQLLAKAGFTSRSPSCEGKTWTRYSYFNLGGGTDDSTKHNEAFLHSGIGMNLIILDPELCMTTTPYHWLSTAVRSLDHCVEALCSLQDTETSDRNAEEGLNKWKDVGASHSSHTYRGTLPSTHQAPSPDVGYPEMLERI</sequence>
<keyword evidence="3" id="KW-1185">Reference proteome</keyword>
<dbReference type="RefSeq" id="XP_022508239.1">
    <property type="nucleotide sequence ID" value="XM_022659462.1"/>
</dbReference>
<dbReference type="SUPFAM" id="SSF56796">
    <property type="entry name" value="Dehydroquinate synthase-like"/>
    <property type="match status" value="1"/>
</dbReference>
<dbReference type="OrthoDB" id="339764at2759"/>
<organism evidence="2 3">
    <name type="scientific">Fonsecaea monophora</name>
    <dbReference type="NCBI Taxonomy" id="254056"/>
    <lineage>
        <taxon>Eukaryota</taxon>
        <taxon>Fungi</taxon>
        <taxon>Dikarya</taxon>
        <taxon>Ascomycota</taxon>
        <taxon>Pezizomycotina</taxon>
        <taxon>Eurotiomycetes</taxon>
        <taxon>Chaetothyriomycetidae</taxon>
        <taxon>Chaetothyriales</taxon>
        <taxon>Herpotrichiellaceae</taxon>
        <taxon>Fonsecaea</taxon>
    </lineage>
</organism>
<dbReference type="EMBL" id="LVKK01000095">
    <property type="protein sequence ID" value="OAG36287.1"/>
    <property type="molecule type" value="Genomic_DNA"/>
</dbReference>
<comment type="caution">
    <text evidence="2">The sequence shown here is derived from an EMBL/GenBank/DDBJ whole genome shotgun (WGS) entry which is preliminary data.</text>
</comment>
<feature type="compositionally biased region" description="Polar residues" evidence="1">
    <location>
        <begin position="138"/>
        <end position="154"/>
    </location>
</feature>
<evidence type="ECO:0000256" key="1">
    <source>
        <dbReference type="SAM" id="MobiDB-lite"/>
    </source>
</evidence>
<dbReference type="Proteomes" id="UP000077002">
    <property type="component" value="Unassembled WGS sequence"/>
</dbReference>
<dbReference type="GeneID" id="34604662"/>
<proteinExistence type="predicted"/>
<reference evidence="2 3" key="1">
    <citation type="submission" date="2016-03" db="EMBL/GenBank/DDBJ databases">
        <title>Draft genome sequence of the Fonsecaea monophora CBS 269.37.</title>
        <authorList>
            <person name="Bombassaro A."/>
            <person name="Vinicius W.A."/>
            <person name="De Hoog S."/>
            <person name="Sun J."/>
            <person name="Souza E.M."/>
            <person name="Raittz R.T."/>
            <person name="Costa F."/>
            <person name="Leao A.C."/>
            <person name="Tadra-Sfeir M.Z."/>
            <person name="Baura V."/>
            <person name="Balsanelli E."/>
            <person name="Pedrosa F.O."/>
            <person name="Moreno L.F."/>
            <person name="Steffens M.B."/>
            <person name="Xi L."/>
            <person name="Bocca A.L."/>
            <person name="Felipe M.S."/>
            <person name="Teixeira M."/>
            <person name="Telles Filho F.Q."/>
            <person name="Azevedo C.M."/>
            <person name="Gomes R."/>
            <person name="Vicente V.A."/>
        </authorList>
    </citation>
    <scope>NUCLEOTIDE SEQUENCE [LARGE SCALE GENOMIC DNA]</scope>
    <source>
        <strain evidence="2 3">CBS 269.37</strain>
    </source>
</reference>
<evidence type="ECO:0000313" key="3">
    <source>
        <dbReference type="Proteomes" id="UP000077002"/>
    </source>
</evidence>
<evidence type="ECO:0000313" key="2">
    <source>
        <dbReference type="EMBL" id="OAG36287.1"/>
    </source>
</evidence>
<feature type="region of interest" description="Disordered" evidence="1">
    <location>
        <begin position="137"/>
        <end position="168"/>
    </location>
</feature>
<accession>A0A177EW67</accession>
<gene>
    <name evidence="2" type="ORF">AYO21_09529</name>
</gene>
<protein>
    <submittedName>
        <fullName evidence="2">Uncharacterized protein</fullName>
    </submittedName>
</protein>
<name>A0A177EW67_9EURO</name>